<keyword evidence="2" id="KW-1185">Reference proteome</keyword>
<accession>A0AAV3R7D4</accession>
<sequence>MLLFRIANFNTTISKANWSTSYTAPPSVGFSILSELLLDFHGKSVGLMVNWTDEIIMAKFAKVRAGDKRKRTLGVVDNCGSAAGSKMKRRLNDDSVGNCSLHFGDRNDSQIKIEESEMEGVVLGDGAKNSGPSRYRGWCIFSVHEMPKRTFICND</sequence>
<dbReference type="Proteomes" id="UP001454036">
    <property type="component" value="Unassembled WGS sequence"/>
</dbReference>
<protein>
    <submittedName>
        <fullName evidence="1">Uncharacterized protein</fullName>
    </submittedName>
</protein>
<dbReference type="EMBL" id="BAABME010007854">
    <property type="protein sequence ID" value="GAA0171848.1"/>
    <property type="molecule type" value="Genomic_DNA"/>
</dbReference>
<name>A0AAV3R7D4_LITER</name>
<organism evidence="1 2">
    <name type="scientific">Lithospermum erythrorhizon</name>
    <name type="common">Purple gromwell</name>
    <name type="synonym">Lithospermum officinale var. erythrorhizon</name>
    <dbReference type="NCBI Taxonomy" id="34254"/>
    <lineage>
        <taxon>Eukaryota</taxon>
        <taxon>Viridiplantae</taxon>
        <taxon>Streptophyta</taxon>
        <taxon>Embryophyta</taxon>
        <taxon>Tracheophyta</taxon>
        <taxon>Spermatophyta</taxon>
        <taxon>Magnoliopsida</taxon>
        <taxon>eudicotyledons</taxon>
        <taxon>Gunneridae</taxon>
        <taxon>Pentapetalae</taxon>
        <taxon>asterids</taxon>
        <taxon>lamiids</taxon>
        <taxon>Boraginales</taxon>
        <taxon>Boraginaceae</taxon>
        <taxon>Boraginoideae</taxon>
        <taxon>Lithospermeae</taxon>
        <taxon>Lithospermum</taxon>
    </lineage>
</organism>
<reference evidence="1 2" key="1">
    <citation type="submission" date="2024-01" db="EMBL/GenBank/DDBJ databases">
        <title>The complete chloroplast genome sequence of Lithospermum erythrorhizon: insights into the phylogenetic relationship among Boraginaceae species and the maternal lineages of purple gromwells.</title>
        <authorList>
            <person name="Okada T."/>
            <person name="Watanabe K."/>
        </authorList>
    </citation>
    <scope>NUCLEOTIDE SEQUENCE [LARGE SCALE GENOMIC DNA]</scope>
</reference>
<dbReference type="AlphaFoldDB" id="A0AAV3R7D4"/>
<proteinExistence type="predicted"/>
<evidence type="ECO:0000313" key="1">
    <source>
        <dbReference type="EMBL" id="GAA0171848.1"/>
    </source>
</evidence>
<comment type="caution">
    <text evidence="1">The sequence shown here is derived from an EMBL/GenBank/DDBJ whole genome shotgun (WGS) entry which is preliminary data.</text>
</comment>
<gene>
    <name evidence="1" type="ORF">LIER_25787</name>
</gene>
<evidence type="ECO:0000313" key="2">
    <source>
        <dbReference type="Proteomes" id="UP001454036"/>
    </source>
</evidence>